<evidence type="ECO:0000256" key="5">
    <source>
        <dbReference type="ARBA" id="ARBA00022833"/>
    </source>
</evidence>
<dbReference type="OrthoDB" id="654211at2759"/>
<dbReference type="GO" id="GO:0006355">
    <property type="term" value="P:regulation of DNA-templated transcription"/>
    <property type="evidence" value="ECO:0007669"/>
    <property type="project" value="UniProtKB-ARBA"/>
</dbReference>
<dbReference type="Proteomes" id="UP000008820">
    <property type="component" value="Chromosome 2"/>
</dbReference>
<evidence type="ECO:0000313" key="14">
    <source>
        <dbReference type="EnsemblMetazoa" id="AAEL021452-PA"/>
    </source>
</evidence>
<reference evidence="14" key="2">
    <citation type="submission" date="2020-05" db="UniProtKB">
        <authorList>
            <consortium name="EnsemblMetazoa"/>
        </authorList>
    </citation>
    <scope>IDENTIFICATION</scope>
    <source>
        <strain evidence="14">LVP_AGWG</strain>
    </source>
</reference>
<proteinExistence type="predicted"/>
<feature type="compositionally biased region" description="Pro residues" evidence="11">
    <location>
        <begin position="608"/>
        <end position="629"/>
    </location>
</feature>
<evidence type="ECO:0000256" key="3">
    <source>
        <dbReference type="ARBA" id="ARBA00022737"/>
    </source>
</evidence>
<dbReference type="SMART" id="SM00868">
    <property type="entry name" value="zf-AD"/>
    <property type="match status" value="1"/>
</dbReference>
<accession>A0A6I8TNB1</accession>
<dbReference type="GO" id="GO:0005634">
    <property type="term" value="C:nucleus"/>
    <property type="evidence" value="ECO:0007669"/>
    <property type="project" value="UniProtKB-SubCell"/>
</dbReference>
<evidence type="ECO:0000256" key="2">
    <source>
        <dbReference type="ARBA" id="ARBA00022723"/>
    </source>
</evidence>
<dbReference type="FunFam" id="3.30.160.60:FF:002343">
    <property type="entry name" value="Zinc finger protein 33A"/>
    <property type="match status" value="1"/>
</dbReference>
<keyword evidence="4 9" id="KW-0863">Zinc-finger</keyword>
<dbReference type="GO" id="GO:0008270">
    <property type="term" value="F:zinc ion binding"/>
    <property type="evidence" value="ECO:0007669"/>
    <property type="project" value="UniProtKB-UniRule"/>
</dbReference>
<keyword evidence="8" id="KW-0539">Nucleus</keyword>
<keyword evidence="3" id="KW-0677">Repeat</keyword>
<evidence type="ECO:0000259" key="12">
    <source>
        <dbReference type="PROSITE" id="PS50157"/>
    </source>
</evidence>
<feature type="binding site" evidence="10">
    <location>
        <position position="16"/>
    </location>
    <ligand>
        <name>Zn(2+)</name>
        <dbReference type="ChEBI" id="CHEBI:29105"/>
    </ligand>
</feature>
<feature type="domain" description="C2H2-type" evidence="12">
    <location>
        <begin position="758"/>
        <end position="785"/>
    </location>
</feature>
<dbReference type="PROSITE" id="PS50157">
    <property type="entry name" value="ZINC_FINGER_C2H2_2"/>
    <property type="match status" value="4"/>
</dbReference>
<feature type="region of interest" description="Disordered" evidence="11">
    <location>
        <begin position="582"/>
        <end position="652"/>
    </location>
</feature>
<name>A0A6I8TNB1_AEDAE</name>
<dbReference type="Gene3D" id="3.30.160.60">
    <property type="entry name" value="Classic Zinc Finger"/>
    <property type="match status" value="3"/>
</dbReference>
<feature type="domain" description="C2H2-type" evidence="12">
    <location>
        <begin position="728"/>
        <end position="757"/>
    </location>
</feature>
<feature type="binding site" evidence="10">
    <location>
        <position position="13"/>
    </location>
    <ligand>
        <name>Zn(2+)</name>
        <dbReference type="ChEBI" id="CHEBI:29105"/>
    </ligand>
</feature>
<dbReference type="SMART" id="SM00355">
    <property type="entry name" value="ZnF_C2H2"/>
    <property type="match status" value="4"/>
</dbReference>
<keyword evidence="15" id="KW-1185">Reference proteome</keyword>
<reference evidence="14 15" key="1">
    <citation type="submission" date="2017-06" db="EMBL/GenBank/DDBJ databases">
        <title>Aedes aegypti genome working group (AGWG) sequencing and assembly.</title>
        <authorList>
            <consortium name="Aedes aegypti Genome Working Group (AGWG)"/>
            <person name="Matthews B.J."/>
        </authorList>
    </citation>
    <scope>NUCLEOTIDE SEQUENCE [LARGE SCALE GENOMIC DNA]</scope>
    <source>
        <strain evidence="14 15">LVP_AGWG</strain>
    </source>
</reference>
<keyword evidence="2 10" id="KW-0479">Metal-binding</keyword>
<dbReference type="InterPro" id="IPR036236">
    <property type="entry name" value="Znf_C2H2_sf"/>
</dbReference>
<keyword evidence="7" id="KW-0804">Transcription</keyword>
<dbReference type="InterPro" id="IPR012934">
    <property type="entry name" value="Znf_AD"/>
</dbReference>
<dbReference type="Gene3D" id="3.40.1800.20">
    <property type="match status" value="1"/>
</dbReference>
<keyword evidence="5 10" id="KW-0862">Zinc</keyword>
<dbReference type="EnsemblMetazoa" id="AAEL021452-RA">
    <property type="protein sequence ID" value="AAEL021452-PA"/>
    <property type="gene ID" value="AAEL021452"/>
</dbReference>
<sequence>MAGYKCVNFGDLCRLCASSNGGRIGIFSDEGKRKNIHVKITDCLKIKVYEKDRLPKSVCAKCLKQLEAHVEFRESVVKAQGMLESCLNSTKLRNGGMVYIKDDSVKDDQSSTQTTSSTSNPVAATITLPTIQTQPPPQAAPQVKLLPTIPASSSALQQQTATITTAPAMTPIIINSLPKGFAQAASTGNAGAIQTATIMAPNADFLNSIMQAVGIQTGETSVAAAAVAAAASTQESHQQATGQNQQQQPLAQYTITVDGQTIKANQIHYKLQDGTSQAVLTAAASVGDGDQQQQQQQGTSSYQQMDEFLRMKTPVKVINRKELEKTPELVSAKKPKISVLIKSPTTPQATLVTSTPPKQTILAATTPMATVSSSPITLTPVSSHTSIASFSSAPTGTIFTSSPLIASSAGSTAVKSTTAIPVLDAKMMQGNKCVVPIMLKSEGGGEQIALAPIANVGEMNKTMVPNVQYVQMKLQPGPDGMFRLAPAQMPPALTLTPQGLQQFGISPMETIQIQPPQQHQQIQIQPQQIQAQLSMPSVQVPLSNYLSLVEKSSQVQNQSATEVQPQQANIVITTQPVQQQPQQQTPVQQTQQLQVVQRPPIQVQQPAQQPPPKPPKPNPPQPPPAPPPSTTTRRDSSSQDQLNSSSESMSNVTNASIAATQQMKAISALSLLKQDTHPDSLSGTSTQGTNANVSSTVSFTSCDVCSKSFKRKEHLMQHLKSHVGLRPFKCDEAGCSKSFSRKEHLMRHIVSHTGKKLFACPICRKYFSRKDNLKKHKKTHQENSSSAPYHCTICSKHFYIKGHFLKHKQMHDIASEAQKPEKRSPPVKVKTEAPAQTQQLPTVQQSQQQQQPMQQQQQHQIQQVQLPTQQQPQQAQPQPQMPPVSLQSQQIFTIPAAQLQNALSGKGPIIQQLQIAMPTSMATATSHSTLQTVSASALAGLGVGGATVTGGANSGGTKTAIIKSADGSSATVYTLPSNFIIDGTQFLGAIQQQQQQSRELMGSIGNIKIEQIT</sequence>
<feature type="region of interest" description="Disordered" evidence="11">
    <location>
        <begin position="815"/>
        <end position="886"/>
    </location>
</feature>
<feature type="compositionally biased region" description="Low complexity" evidence="11">
    <location>
        <begin position="582"/>
        <end position="607"/>
    </location>
</feature>
<dbReference type="InterPro" id="IPR050636">
    <property type="entry name" value="C2H2-ZF_domain-containing"/>
</dbReference>
<evidence type="ECO:0000256" key="10">
    <source>
        <dbReference type="PROSITE-ProRule" id="PRU01263"/>
    </source>
</evidence>
<evidence type="ECO:0000256" key="9">
    <source>
        <dbReference type="PROSITE-ProRule" id="PRU00042"/>
    </source>
</evidence>
<feature type="domain" description="ZAD" evidence="13">
    <location>
        <begin position="11"/>
        <end position="86"/>
    </location>
</feature>
<dbReference type="InParanoid" id="A0A6I8TNB1"/>
<feature type="compositionally biased region" description="Low complexity" evidence="11">
    <location>
        <begin position="834"/>
        <end position="878"/>
    </location>
</feature>
<protein>
    <submittedName>
        <fullName evidence="14">Uncharacterized protein</fullName>
    </submittedName>
</protein>
<dbReference type="SUPFAM" id="SSF57716">
    <property type="entry name" value="Glucocorticoid receptor-like (DNA-binding domain)"/>
    <property type="match status" value="1"/>
</dbReference>
<feature type="compositionally biased region" description="Basic and acidic residues" evidence="11">
    <location>
        <begin position="815"/>
        <end position="824"/>
    </location>
</feature>
<evidence type="ECO:0000256" key="7">
    <source>
        <dbReference type="ARBA" id="ARBA00023163"/>
    </source>
</evidence>
<dbReference type="FunFam" id="3.30.160.60:FF:000100">
    <property type="entry name" value="Zinc finger 45-like"/>
    <property type="match status" value="1"/>
</dbReference>
<dbReference type="PROSITE" id="PS00028">
    <property type="entry name" value="ZINC_FINGER_C2H2_1"/>
    <property type="match status" value="4"/>
</dbReference>
<dbReference type="PROSITE" id="PS51915">
    <property type="entry name" value="ZAD"/>
    <property type="match status" value="1"/>
</dbReference>
<comment type="subcellular location">
    <subcellularLocation>
        <location evidence="1">Nucleus</location>
    </subcellularLocation>
</comment>
<evidence type="ECO:0000259" key="13">
    <source>
        <dbReference type="PROSITE" id="PS51915"/>
    </source>
</evidence>
<evidence type="ECO:0000256" key="6">
    <source>
        <dbReference type="ARBA" id="ARBA00023015"/>
    </source>
</evidence>
<feature type="binding site" evidence="10">
    <location>
        <position position="59"/>
    </location>
    <ligand>
        <name>Zn(2+)</name>
        <dbReference type="ChEBI" id="CHEBI:29105"/>
    </ligand>
</feature>
<evidence type="ECO:0000256" key="1">
    <source>
        <dbReference type="ARBA" id="ARBA00004123"/>
    </source>
</evidence>
<dbReference type="SUPFAM" id="SSF57667">
    <property type="entry name" value="beta-beta-alpha zinc fingers"/>
    <property type="match status" value="2"/>
</dbReference>
<dbReference type="Pfam" id="PF07776">
    <property type="entry name" value="zf-AD"/>
    <property type="match status" value="1"/>
</dbReference>
<dbReference type="PANTHER" id="PTHR47772:SF13">
    <property type="entry name" value="GASTRULA ZINC FINGER PROTEIN XLCGF49.1-LIKE-RELATED"/>
    <property type="match status" value="1"/>
</dbReference>
<dbReference type="PANTHER" id="PTHR47772">
    <property type="entry name" value="ZINC FINGER PROTEIN 200"/>
    <property type="match status" value="1"/>
</dbReference>
<evidence type="ECO:0000313" key="15">
    <source>
        <dbReference type="Proteomes" id="UP000008820"/>
    </source>
</evidence>
<feature type="domain" description="C2H2-type" evidence="12">
    <location>
        <begin position="789"/>
        <end position="811"/>
    </location>
</feature>
<dbReference type="EnsemblMetazoa" id="AAEL021452-RB">
    <property type="protein sequence ID" value="AAEL021452-PB"/>
    <property type="gene ID" value="AAEL021452"/>
</dbReference>
<feature type="binding site" evidence="10">
    <location>
        <position position="62"/>
    </location>
    <ligand>
        <name>Zn(2+)</name>
        <dbReference type="ChEBI" id="CHEBI:29105"/>
    </ligand>
</feature>
<evidence type="ECO:0000256" key="11">
    <source>
        <dbReference type="SAM" id="MobiDB-lite"/>
    </source>
</evidence>
<dbReference type="FunCoup" id="A0A6I8TNB1">
    <property type="interactions" value="647"/>
</dbReference>
<organism evidence="14 15">
    <name type="scientific">Aedes aegypti</name>
    <name type="common">Yellowfever mosquito</name>
    <name type="synonym">Culex aegypti</name>
    <dbReference type="NCBI Taxonomy" id="7159"/>
    <lineage>
        <taxon>Eukaryota</taxon>
        <taxon>Metazoa</taxon>
        <taxon>Ecdysozoa</taxon>
        <taxon>Arthropoda</taxon>
        <taxon>Hexapoda</taxon>
        <taxon>Insecta</taxon>
        <taxon>Pterygota</taxon>
        <taxon>Neoptera</taxon>
        <taxon>Endopterygota</taxon>
        <taxon>Diptera</taxon>
        <taxon>Nematocera</taxon>
        <taxon>Culicoidea</taxon>
        <taxon>Culicidae</taxon>
        <taxon>Culicinae</taxon>
        <taxon>Aedini</taxon>
        <taxon>Aedes</taxon>
        <taxon>Stegomyia</taxon>
    </lineage>
</organism>
<gene>
    <name evidence="14" type="primary">5574228</name>
</gene>
<feature type="compositionally biased region" description="Low complexity" evidence="11">
    <location>
        <begin position="638"/>
        <end position="652"/>
    </location>
</feature>
<evidence type="ECO:0000256" key="4">
    <source>
        <dbReference type="ARBA" id="ARBA00022771"/>
    </source>
</evidence>
<keyword evidence="6" id="KW-0805">Transcription regulation</keyword>
<dbReference type="InterPro" id="IPR013087">
    <property type="entry name" value="Znf_C2H2_type"/>
</dbReference>
<evidence type="ECO:0000256" key="8">
    <source>
        <dbReference type="ARBA" id="ARBA00023242"/>
    </source>
</evidence>
<feature type="domain" description="C2H2-type" evidence="12">
    <location>
        <begin position="700"/>
        <end position="727"/>
    </location>
</feature>
<dbReference type="EnsemblMetazoa" id="AAEL021452-RC">
    <property type="protein sequence ID" value="AAEL021452-PC"/>
    <property type="gene ID" value="AAEL021452"/>
</dbReference>
<dbReference type="Pfam" id="PF00096">
    <property type="entry name" value="zf-C2H2"/>
    <property type="match status" value="3"/>
</dbReference>
<dbReference type="AlphaFoldDB" id="A0A6I8TNB1"/>